<evidence type="ECO:0000256" key="3">
    <source>
        <dbReference type="ARBA" id="ARBA00006003"/>
    </source>
</evidence>
<keyword evidence="5" id="KW-0808">Transferase</keyword>
<dbReference type="Ensembl" id="ENSSGRT00000077997.1">
    <property type="protein sequence ID" value="ENSSGRP00000073245.1"/>
    <property type="gene ID" value="ENSSGRG00000037312.1"/>
</dbReference>
<comment type="similarity">
    <text evidence="3">Belongs to the glycosyltransferase 29 family.</text>
</comment>
<evidence type="ECO:0000256" key="15">
    <source>
        <dbReference type="ARBA" id="ARBA00050664"/>
    </source>
</evidence>
<dbReference type="PANTHER" id="PTHR45941:SF1">
    <property type="entry name" value="ALPHA-N-ACETYLGALACTOSAMINIDE ALPHA-2,6-SIALYLTRANSFERASE 1"/>
    <property type="match status" value="1"/>
</dbReference>
<name>A0A672QBU5_SINGR</name>
<dbReference type="Pfam" id="PF00777">
    <property type="entry name" value="Glyco_transf_29"/>
    <property type="match status" value="2"/>
</dbReference>
<dbReference type="Gene3D" id="3.90.1480.20">
    <property type="entry name" value="Glycosyl transferase family 29"/>
    <property type="match status" value="1"/>
</dbReference>
<evidence type="ECO:0000256" key="11">
    <source>
        <dbReference type="ARBA" id="ARBA00023157"/>
    </source>
</evidence>
<sequence>DSASSTVKTDPAIHSAKLKYFLSDQHGSALGMTKWISSSFRRPNKEKFIPNIQLFLQSDHVNMSEWNRLYHLNNPFGYMGFNYTAIKAAVDTIPKLASTQLLQVPTRAKDGCIPCAVVGTCGILNGSRLGKEIDSSDYVFSLSHHVPGGPFYPHQLLKQDTGVYHLRLTYLRTARLLPLSLDADLAEPCPLATAINKTFSFAIKKNLVLASLAYCHRTLHYTYVIRWNATLLPRNCYSGHFKESSYYILHPDFLRYFLWGKQLKTKRWWLVRPTNGAFTLLLAMHTCDIESVRVYGFSTADYRKYPNYYYDTKHTKLMKTRKEFHDDKFIWMYLGNSDN</sequence>
<comment type="catalytic activity">
    <reaction evidence="13">
        <text>a beta-D-galactosyl-(1-&gt;3)-N-acetyl-alpha-D-galactosaminyl derivative + CMP-N-acetyl-beta-neuraminate = a beta-D-galactosyl-(1-&gt;3)-[N-acetyl-alpha-neuraminyl-(2-&gt;6)]-N-acetyl-alpha-D-galactosaminyl derivative + CMP + H(+)</text>
        <dbReference type="Rhea" id="RHEA:11136"/>
        <dbReference type="ChEBI" id="CHEBI:15378"/>
        <dbReference type="ChEBI" id="CHEBI:57812"/>
        <dbReference type="ChEBI" id="CHEBI:60377"/>
        <dbReference type="ChEBI" id="CHEBI:133470"/>
        <dbReference type="ChEBI" id="CHEBI:140764"/>
        <dbReference type="EC" id="2.4.3.3"/>
    </reaction>
    <physiologicalReaction direction="left-to-right" evidence="13">
        <dbReference type="Rhea" id="RHEA:11137"/>
    </physiologicalReaction>
</comment>
<evidence type="ECO:0000256" key="17">
    <source>
        <dbReference type="PIRSR" id="PIRSR005557-2"/>
    </source>
</evidence>
<dbReference type="InParanoid" id="A0A672QBU5"/>
<keyword evidence="12" id="KW-0325">Glycoprotein</keyword>
<protein>
    <recommendedName>
        <fullName evidence="14">alpha-N-acetylgalactosaminide alpha-2,6-sialyltransferase</fullName>
        <ecNumber evidence="14">2.4.3.3</ecNumber>
    </recommendedName>
</protein>
<evidence type="ECO:0000256" key="6">
    <source>
        <dbReference type="ARBA" id="ARBA00022692"/>
    </source>
</evidence>
<feature type="disulfide bond" evidence="17">
    <location>
        <begin position="115"/>
        <end position="287"/>
    </location>
</feature>
<organism evidence="18 19">
    <name type="scientific">Sinocyclocheilus grahami</name>
    <name type="common">Dianchi golden-line fish</name>
    <name type="synonym">Barbus grahami</name>
    <dbReference type="NCBI Taxonomy" id="75366"/>
    <lineage>
        <taxon>Eukaryota</taxon>
        <taxon>Metazoa</taxon>
        <taxon>Chordata</taxon>
        <taxon>Craniata</taxon>
        <taxon>Vertebrata</taxon>
        <taxon>Euteleostomi</taxon>
        <taxon>Actinopterygii</taxon>
        <taxon>Neopterygii</taxon>
        <taxon>Teleostei</taxon>
        <taxon>Ostariophysi</taxon>
        <taxon>Cypriniformes</taxon>
        <taxon>Cyprinidae</taxon>
        <taxon>Cyprininae</taxon>
        <taxon>Sinocyclocheilus</taxon>
    </lineage>
</organism>
<evidence type="ECO:0000313" key="19">
    <source>
        <dbReference type="Proteomes" id="UP000472262"/>
    </source>
</evidence>
<evidence type="ECO:0000256" key="8">
    <source>
        <dbReference type="ARBA" id="ARBA00022989"/>
    </source>
</evidence>
<evidence type="ECO:0000256" key="7">
    <source>
        <dbReference type="ARBA" id="ARBA00022968"/>
    </source>
</evidence>
<evidence type="ECO:0000256" key="5">
    <source>
        <dbReference type="ARBA" id="ARBA00022679"/>
    </source>
</evidence>
<comment type="subcellular location">
    <subcellularLocation>
        <location evidence="1">Golgi apparatus membrane</location>
        <topology evidence="1">Single-pass type II membrane protein</topology>
    </subcellularLocation>
</comment>
<accession>A0A672QBU5</accession>
<keyword evidence="19" id="KW-1185">Reference proteome</keyword>
<dbReference type="InterPro" id="IPR038578">
    <property type="entry name" value="GT29-like_sf"/>
</dbReference>
<keyword evidence="10" id="KW-0472">Membrane</keyword>
<keyword evidence="11" id="KW-1015">Disulfide bond</keyword>
<keyword evidence="4" id="KW-0328">Glycosyltransferase</keyword>
<evidence type="ECO:0000256" key="1">
    <source>
        <dbReference type="ARBA" id="ARBA00004323"/>
    </source>
</evidence>
<evidence type="ECO:0000256" key="4">
    <source>
        <dbReference type="ARBA" id="ARBA00022676"/>
    </source>
</evidence>
<evidence type="ECO:0000256" key="13">
    <source>
        <dbReference type="ARBA" id="ARBA00036348"/>
    </source>
</evidence>
<reference evidence="18" key="2">
    <citation type="submission" date="2025-09" db="UniProtKB">
        <authorList>
            <consortium name="Ensembl"/>
        </authorList>
    </citation>
    <scope>IDENTIFICATION</scope>
</reference>
<dbReference type="PIRSF" id="PIRSF005557">
    <property type="entry name" value="Sialyl_trans"/>
    <property type="match status" value="1"/>
</dbReference>
<keyword evidence="8" id="KW-1133">Transmembrane helix</keyword>
<comment type="catalytic activity">
    <reaction evidence="16">
        <text>a 3-O-[N-acetyl-alpha-D-galactosaminyl]-L-threonyl-[protein] + CMP-N-acetyl-beta-neuraminate = a 3-O-[N-acetyl-alpha-neuraminosyl-(2-&gt;6)-N-acetyl-alpha-D-galactosaminyl]-L-threonyl-[protein] + CMP + H(+)</text>
        <dbReference type="Rhea" id="RHEA:81643"/>
        <dbReference type="Rhea" id="RHEA-COMP:11689"/>
        <dbReference type="Rhea" id="RHEA-COMP:19720"/>
        <dbReference type="ChEBI" id="CHEBI:15378"/>
        <dbReference type="ChEBI" id="CHEBI:57812"/>
        <dbReference type="ChEBI" id="CHEBI:60377"/>
        <dbReference type="ChEBI" id="CHEBI:87075"/>
        <dbReference type="ChEBI" id="CHEBI:231970"/>
    </reaction>
    <physiologicalReaction direction="left-to-right" evidence="16">
        <dbReference type="Rhea" id="RHEA:81644"/>
    </physiologicalReaction>
</comment>
<proteinExistence type="inferred from homology"/>
<keyword evidence="7" id="KW-0735">Signal-anchor</keyword>
<dbReference type="InterPro" id="IPR001675">
    <property type="entry name" value="Glyco_trans_29"/>
</dbReference>
<comment type="catalytic activity">
    <reaction evidence="15">
        <text>a 3-O-[N-acetyl-alpha-neuraminyl-(2-&gt;3)-beta-D-galactosyl-(1-&gt;3)-N-acetyl-alpha-D-galactosaminyl]-L-threonyl-[protein] + CMP-N-acetyl-beta-neuraminate = a 3-O-{alpha-Neu5Ac-(2-&gt;3)-beta-D-Gal-(1-&gt;3)-[alpha-Neu5Ac-(2-&gt;6)]-alpha-D-GalNAc}-L-threonyl-[protein] + CMP + H(+)</text>
        <dbReference type="Rhea" id="RHEA:81659"/>
        <dbReference type="Rhea" id="RHEA-COMP:14417"/>
        <dbReference type="Rhea" id="RHEA-COMP:16763"/>
        <dbReference type="ChEBI" id="CHEBI:15378"/>
        <dbReference type="ChEBI" id="CHEBI:57812"/>
        <dbReference type="ChEBI" id="CHEBI:60377"/>
        <dbReference type="ChEBI" id="CHEBI:139598"/>
        <dbReference type="ChEBI" id="CHEBI:156398"/>
    </reaction>
    <physiologicalReaction direction="left-to-right" evidence="15">
        <dbReference type="Rhea" id="RHEA:81660"/>
    </physiologicalReaction>
</comment>
<dbReference type="AlphaFoldDB" id="A0A672QBU5"/>
<dbReference type="EC" id="2.4.3.3" evidence="14"/>
<dbReference type="InterPro" id="IPR012163">
    <property type="entry name" value="Sialyl_trans"/>
</dbReference>
<evidence type="ECO:0000256" key="14">
    <source>
        <dbReference type="ARBA" id="ARBA00039109"/>
    </source>
</evidence>
<evidence type="ECO:0000256" key="2">
    <source>
        <dbReference type="ARBA" id="ARBA00004922"/>
    </source>
</evidence>
<reference evidence="18" key="1">
    <citation type="submission" date="2025-08" db="UniProtKB">
        <authorList>
            <consortium name="Ensembl"/>
        </authorList>
    </citation>
    <scope>IDENTIFICATION</scope>
</reference>
<evidence type="ECO:0000256" key="16">
    <source>
        <dbReference type="ARBA" id="ARBA00052285"/>
    </source>
</evidence>
<dbReference type="Proteomes" id="UP000472262">
    <property type="component" value="Unassembled WGS sequence"/>
</dbReference>
<keyword evidence="6" id="KW-0812">Transmembrane</keyword>
<evidence type="ECO:0000256" key="9">
    <source>
        <dbReference type="ARBA" id="ARBA00023034"/>
    </source>
</evidence>
<comment type="pathway">
    <text evidence="2">Protein modification; protein glycosylation.</text>
</comment>
<keyword evidence="9" id="KW-0333">Golgi apparatus</keyword>
<evidence type="ECO:0000256" key="12">
    <source>
        <dbReference type="ARBA" id="ARBA00023180"/>
    </source>
</evidence>
<evidence type="ECO:0000256" key="10">
    <source>
        <dbReference type="ARBA" id="ARBA00023136"/>
    </source>
</evidence>
<dbReference type="PANTHER" id="PTHR45941">
    <property type="entry name" value="ALPHA-N-ACETYLGALACTOSAMINIDE ALPHA-2,6-SIALYLTRANSFERASE 2-LIKE-RELATED"/>
    <property type="match status" value="1"/>
</dbReference>
<dbReference type="GO" id="GO:0001665">
    <property type="term" value="F:alpha-N-acetylgalactosaminide alpha-2,6-sialyltransferase activity"/>
    <property type="evidence" value="ECO:0007669"/>
    <property type="project" value="UniProtKB-EC"/>
</dbReference>
<dbReference type="GO" id="GO:0000139">
    <property type="term" value="C:Golgi membrane"/>
    <property type="evidence" value="ECO:0007669"/>
    <property type="project" value="UniProtKB-SubCell"/>
</dbReference>
<dbReference type="GO" id="GO:0009312">
    <property type="term" value="P:oligosaccharide biosynthetic process"/>
    <property type="evidence" value="ECO:0007669"/>
    <property type="project" value="TreeGrafter"/>
</dbReference>
<evidence type="ECO:0000313" key="18">
    <source>
        <dbReference type="Ensembl" id="ENSSGRP00000073245.1"/>
    </source>
</evidence>